<dbReference type="EMBL" id="HG315669">
    <property type="protein sequence ID" value="CDF76787.1"/>
    <property type="molecule type" value="Genomic_RNA"/>
</dbReference>
<evidence type="ECO:0000256" key="1">
    <source>
        <dbReference type="SAM" id="MobiDB-lite"/>
    </source>
</evidence>
<accession>S0F309</accession>
<dbReference type="KEGG" id="vg:40524563"/>
<feature type="region of interest" description="Disordered" evidence="1">
    <location>
        <begin position="21"/>
        <end position="49"/>
    </location>
</feature>
<feature type="compositionally biased region" description="Basic and acidic residues" evidence="1">
    <location>
        <begin position="421"/>
        <end position="433"/>
    </location>
</feature>
<keyword evidence="2" id="KW-0812">Transmembrane</keyword>
<dbReference type="GeneID" id="40524563"/>
<keyword evidence="4" id="KW-1185">Reference proteome</keyword>
<dbReference type="RefSeq" id="YP_009664529.1">
    <property type="nucleotide sequence ID" value="NC_043029.1"/>
</dbReference>
<feature type="region of interest" description="Disordered" evidence="1">
    <location>
        <begin position="421"/>
        <end position="453"/>
    </location>
</feature>
<protein>
    <submittedName>
        <fullName evidence="3">Uncharacterized protein</fullName>
    </submittedName>
</protein>
<name>S0F309_9VIRU</name>
<proteinExistence type="predicted"/>
<evidence type="ECO:0000313" key="3">
    <source>
        <dbReference type="EMBL" id="CDF76787.1"/>
    </source>
</evidence>
<evidence type="ECO:0000256" key="2">
    <source>
        <dbReference type="SAM" id="Phobius"/>
    </source>
</evidence>
<dbReference type="NCBIfam" id="NF041109">
    <property type="entry name" value="VF_TspB_C_term"/>
    <property type="match status" value="1"/>
</dbReference>
<organism evidence="3 4">
    <name type="scientific">Stenotrophomonas phage SMA6</name>
    <dbReference type="NCBI Taxonomy" id="1346893"/>
    <lineage>
        <taxon>Viruses</taxon>
        <taxon>Monodnaviria</taxon>
        <taxon>Loebvirae</taxon>
        <taxon>Hofneiviricota</taxon>
        <taxon>Faserviricetes</taxon>
        <taxon>Tubulavirales</taxon>
        <taxon>Inoviridae</taxon>
        <taxon>Scuticavirus</taxon>
        <taxon>Scuticavirus SMA6</taxon>
    </lineage>
</organism>
<feature type="region of interest" description="Disordered" evidence="1">
    <location>
        <begin position="545"/>
        <end position="577"/>
    </location>
</feature>
<feature type="transmembrane region" description="Helical" evidence="2">
    <location>
        <begin position="605"/>
        <end position="626"/>
    </location>
</feature>
<dbReference type="Proteomes" id="UP000014676">
    <property type="component" value="Segment"/>
</dbReference>
<keyword evidence="2" id="KW-0472">Membrane</keyword>
<evidence type="ECO:0000313" key="4">
    <source>
        <dbReference type="Proteomes" id="UP000014676"/>
    </source>
</evidence>
<keyword evidence="2" id="KW-1133">Transmembrane helix</keyword>
<sequence>MHRPSAQRSRCCGLSRTCSGSFARKSNSPRRTHAQDVQRPEGQGCRAGGCRHRRAGFGSGLRVGWWWRGRGPGGHVHQRRARPGRSDRGCCAVGAGRHQGLQVGAPRDVTATGGQGRLPPPGLLTPWIGQGAWDGRVDLAVRMARGLRDHLRGLQLMRWVARVFASAFIRRVAVLLVAALVGWCFSGRAHAAACASYTDQCTEGAAKQGALAWGGAQSKCVAVAGPNGRAGGNVSSKKSEGAGRGYFTVKAECLLNGNVVTYVEPAPPAEQGQWFYTQSCDAQPSYTGTGPWGSGGSAKNGSLGCRNGCDGIWQTNADASKTWTPLGNTCPDDEKKTCETYGDGYYWNSLLKVCEPPEGKCQGGGRPNSLGQCAPEPCPEGMAQQADGTCKKKDNECPAGQVRSPDGKCLPGDGQCAKGEVRGQDGTCKKDADNDGNPDPVNEDSFSGGDDCSAPPSCSGSPIMCGQARIQWRIDCNTRKNRNIAGGTCASMPICTGEKCDAMEYSALLMQWRSACALEKMAQGNGNGGGDNGDTKAIRDALTGTGGAVTTAPDRPSSDVWAPRSGTPVKPDTGGYGWGRTCPQPPSFEVFGNVIQINTAPLCNWLILGGYFVMGLAALASLRIIASRDA</sequence>
<reference evidence="3 4" key="1">
    <citation type="journal article" date="2014" name="Arch. Virol.">
        <title>Genomic characterization and integrative properties of phiSMA6 and phiSMA7, two novel filamentous bacteriophages of Stenotrophomonas maltophilia.</title>
        <authorList>
            <person name="Petrova M.A."/>
            <person name="Shcherbatova N.A."/>
            <person name="Kurakov A."/>
            <person name="Mindlin S.Z."/>
        </authorList>
    </citation>
    <scope>NUCLEOTIDE SEQUENCE [LARGE SCALE GENOMIC DNA]</scope>
</reference>